<dbReference type="STRING" id="294747.C5MCA7"/>
<dbReference type="GO" id="GO:0003682">
    <property type="term" value="F:chromatin binding"/>
    <property type="evidence" value="ECO:0007669"/>
    <property type="project" value="TreeGrafter"/>
</dbReference>
<evidence type="ECO:0000256" key="1">
    <source>
        <dbReference type="SAM" id="MobiDB-lite"/>
    </source>
</evidence>
<dbReference type="GO" id="GO:0008278">
    <property type="term" value="C:cohesin complex"/>
    <property type="evidence" value="ECO:0007669"/>
    <property type="project" value="TreeGrafter"/>
</dbReference>
<protein>
    <recommendedName>
        <fullName evidence="2">SCD domain-containing protein</fullName>
    </recommendedName>
</protein>
<dbReference type="GeneID" id="8297833"/>
<proteinExistence type="predicted"/>
<dbReference type="InterPro" id="IPR013721">
    <property type="entry name" value="STAG"/>
</dbReference>
<dbReference type="InterPro" id="IPR048610">
    <property type="entry name" value="SCC3_C"/>
</dbReference>
<dbReference type="EMBL" id="GG692398">
    <property type="protein sequence ID" value="EER33274.1"/>
    <property type="molecule type" value="Genomic_DNA"/>
</dbReference>
<dbReference type="Proteomes" id="UP000002037">
    <property type="component" value="Unassembled WGS sequence"/>
</dbReference>
<dbReference type="GO" id="GO:0000785">
    <property type="term" value="C:chromatin"/>
    <property type="evidence" value="ECO:0007669"/>
    <property type="project" value="TreeGrafter"/>
</dbReference>
<dbReference type="AlphaFoldDB" id="C5MCA7"/>
<dbReference type="PROSITE" id="PS51425">
    <property type="entry name" value="SCD"/>
    <property type="match status" value="1"/>
</dbReference>
<name>C5MCA7_CANTT</name>
<reference evidence="3 4" key="1">
    <citation type="journal article" date="2009" name="Nature">
        <title>Evolution of pathogenicity and sexual reproduction in eight Candida genomes.</title>
        <authorList>
            <person name="Butler G."/>
            <person name="Rasmussen M.D."/>
            <person name="Lin M.F."/>
            <person name="Santos M.A."/>
            <person name="Sakthikumar S."/>
            <person name="Munro C.A."/>
            <person name="Rheinbay E."/>
            <person name="Grabherr M."/>
            <person name="Forche A."/>
            <person name="Reedy J.L."/>
            <person name="Agrafioti I."/>
            <person name="Arnaud M.B."/>
            <person name="Bates S."/>
            <person name="Brown A.J."/>
            <person name="Brunke S."/>
            <person name="Costanzo M.C."/>
            <person name="Fitzpatrick D.A."/>
            <person name="de Groot P.W."/>
            <person name="Harris D."/>
            <person name="Hoyer L.L."/>
            <person name="Hube B."/>
            <person name="Klis F.M."/>
            <person name="Kodira C."/>
            <person name="Lennard N."/>
            <person name="Logue M.E."/>
            <person name="Martin R."/>
            <person name="Neiman A.M."/>
            <person name="Nikolaou E."/>
            <person name="Quail M.A."/>
            <person name="Quinn J."/>
            <person name="Santos M.C."/>
            <person name="Schmitzberger F.F."/>
            <person name="Sherlock G."/>
            <person name="Shah P."/>
            <person name="Silverstein K.A."/>
            <person name="Skrzypek M.S."/>
            <person name="Soll D."/>
            <person name="Staggs R."/>
            <person name="Stansfield I."/>
            <person name="Stumpf M.P."/>
            <person name="Sudbery P.E."/>
            <person name="Srikantha T."/>
            <person name="Zeng Q."/>
            <person name="Berman J."/>
            <person name="Berriman M."/>
            <person name="Heitman J."/>
            <person name="Gow N.A."/>
            <person name="Lorenz M.C."/>
            <person name="Birren B.W."/>
            <person name="Kellis M."/>
            <person name="Cuomo C.A."/>
        </authorList>
    </citation>
    <scope>NUCLEOTIDE SEQUENCE [LARGE SCALE GENOMIC DNA]</scope>
    <source>
        <strain evidence="4">ATCC MYA-3404 / T1</strain>
    </source>
</reference>
<dbReference type="Pfam" id="PF21767">
    <property type="entry name" value="SCC3_C"/>
    <property type="match status" value="1"/>
</dbReference>
<accession>C5MCA7</accession>
<evidence type="ECO:0000313" key="4">
    <source>
        <dbReference type="Proteomes" id="UP000002037"/>
    </source>
</evidence>
<dbReference type="VEuPathDB" id="FungiDB:CTRG_03699"/>
<keyword evidence="4" id="KW-1185">Reference proteome</keyword>
<dbReference type="eggNOG" id="KOG2011">
    <property type="taxonomic scope" value="Eukaryota"/>
</dbReference>
<feature type="compositionally biased region" description="Basic residues" evidence="1">
    <location>
        <begin position="37"/>
        <end position="60"/>
    </location>
</feature>
<feature type="region of interest" description="Disordered" evidence="1">
    <location>
        <begin position="1"/>
        <end position="63"/>
    </location>
</feature>
<dbReference type="HOGENOM" id="CLU_008263_0_0_1"/>
<dbReference type="PANTHER" id="PTHR11199">
    <property type="entry name" value="STROMAL ANTIGEN"/>
    <property type="match status" value="1"/>
</dbReference>
<dbReference type="Pfam" id="PF08514">
    <property type="entry name" value="STAG"/>
    <property type="match status" value="1"/>
</dbReference>
<sequence>MIRRSSRRANAPSVSYKESSDSEDDVQASEHEEQTRVVKRKVNRKSRQPSKKQKKSKKSMKQLEDELEENHLYKALANTEVNIQDVALDWVEEFEEDLGQDKHDSITSLINLILRSCGSLHLFQPHDLSNLESSADTVAEIAIAFGEQSFHKFPFKALPVFKKNVLQLFVAIIEIAHENGLLYVYDNEDDEESLASPLMSYFLTWTTSLSTSAIRSLRYTASEIIYSIQSHLCVIIKTIEGILERSQRQLIKLKNSNTSKYETLTSTIASCQLQKNTCLEYFNDIVTIVVDKRYRDVDPQIRCTTLKHLGESIVAYPEFFCQGIYLRYFGWLLCDPIGQVRVENIRALARIYRSFSVNNLPLGLRQFSEKYKLQLIKMSSIDSDSQVRMQCFGICCELLKLGFLDDDDTKLVIENYPFKDNAKVHVEVAKFIFILNKESSSSLHDQYKLFLDTYKPDQLHDDLVNCLSIKSLIRLLLPLAEKPVDIIFQYLSDHHEENWELLLKYFLVDVFSIKFFKGEDESHSDNEEINEFKQQIDLTDDEKVVLLKFIFGYVKYLYSKKYDDEVSAQLVKLVEYLPPISNVCVKSAKLFPVFLQLLTVVTVEKESVYGLFEKLNKLEEYDEMTSQIIKYFKEFDISTEFGPFFSALFGSPGLTSAVKFQVQTMLDELVEEVMQSVDGNTDVLDVDRTNDELTEQISLIKLINSIAPALRKLRELGDFVNIANLTQATELITTLVSKVLRKFDLALIKSQWKHNFLQQMGMFLKSLTSLYDLVLVIVSWKFERLMETSKDDQHHTAIDLEFDGIVDLINQTMRLVYECSTNVEFVDLKTILIMKYIDFMLSFKVFYVKFEADNEFDNFQSYFNTNMQLLVIKRDMQSQILQLFLVKEVKLASLLQVDLDRADEEDVNFDDYTENDRTIAESSMFDDEDSQTTRGSTNSDENLRLEKIWSFEKDLSVYTLKLLSLVNLSLVHEDVYSRVRMNKDKLGSVFAKIIEQQESVSKEKDTRGDAQQEDIISETQNELSVVVDEETTSAISQN</sequence>
<dbReference type="OrthoDB" id="498590at2759"/>
<dbReference type="PANTHER" id="PTHR11199:SF0">
    <property type="entry name" value="LD34181P-RELATED"/>
    <property type="match status" value="1"/>
</dbReference>
<dbReference type="GO" id="GO:0005634">
    <property type="term" value="C:nucleus"/>
    <property type="evidence" value="ECO:0007669"/>
    <property type="project" value="TreeGrafter"/>
</dbReference>
<feature type="region of interest" description="Disordered" evidence="1">
    <location>
        <begin position="1000"/>
        <end position="1038"/>
    </location>
</feature>
<organism evidence="3 4">
    <name type="scientific">Candida tropicalis (strain ATCC MYA-3404 / T1)</name>
    <name type="common">Yeast</name>
    <dbReference type="NCBI Taxonomy" id="294747"/>
    <lineage>
        <taxon>Eukaryota</taxon>
        <taxon>Fungi</taxon>
        <taxon>Dikarya</taxon>
        <taxon>Ascomycota</taxon>
        <taxon>Saccharomycotina</taxon>
        <taxon>Pichiomycetes</taxon>
        <taxon>Debaryomycetaceae</taxon>
        <taxon>Candida/Lodderomyces clade</taxon>
        <taxon>Candida</taxon>
    </lineage>
</organism>
<dbReference type="InterPro" id="IPR039662">
    <property type="entry name" value="Cohesin_Scc3/SA"/>
</dbReference>
<dbReference type="KEGG" id="ctp:CTRG_03699"/>
<dbReference type="InterPro" id="IPR016024">
    <property type="entry name" value="ARM-type_fold"/>
</dbReference>
<feature type="compositionally biased region" description="Basic and acidic residues" evidence="1">
    <location>
        <begin position="1000"/>
        <end position="1010"/>
    </location>
</feature>
<feature type="domain" description="SCD" evidence="2">
    <location>
        <begin position="290"/>
        <end position="378"/>
    </location>
</feature>
<dbReference type="InterPro" id="IPR020839">
    <property type="entry name" value="SCD"/>
</dbReference>
<dbReference type="RefSeq" id="XP_002549402.1">
    <property type="nucleotide sequence ID" value="XM_002549356.1"/>
</dbReference>
<dbReference type="GO" id="GO:0007062">
    <property type="term" value="P:sister chromatid cohesion"/>
    <property type="evidence" value="ECO:0007669"/>
    <property type="project" value="UniProtKB-ARBA"/>
</dbReference>
<gene>
    <name evidence="3" type="ORF">CTRG_03699</name>
</gene>
<dbReference type="SUPFAM" id="SSF48371">
    <property type="entry name" value="ARM repeat"/>
    <property type="match status" value="1"/>
</dbReference>
<evidence type="ECO:0000259" key="2">
    <source>
        <dbReference type="PROSITE" id="PS51425"/>
    </source>
</evidence>
<feature type="region of interest" description="Disordered" evidence="1">
    <location>
        <begin position="920"/>
        <end position="939"/>
    </location>
</feature>
<dbReference type="Pfam" id="PF21581">
    <property type="entry name" value="SCD"/>
    <property type="match status" value="1"/>
</dbReference>
<evidence type="ECO:0000313" key="3">
    <source>
        <dbReference type="EMBL" id="EER33274.1"/>
    </source>
</evidence>